<evidence type="ECO:0000313" key="5">
    <source>
        <dbReference type="Proteomes" id="UP001153714"/>
    </source>
</evidence>
<reference evidence="4" key="1">
    <citation type="submission" date="2021-12" db="EMBL/GenBank/DDBJ databases">
        <authorList>
            <person name="King R."/>
        </authorList>
    </citation>
    <scope>NUCLEOTIDE SEQUENCE</scope>
</reference>
<reference evidence="4" key="2">
    <citation type="submission" date="2022-10" db="EMBL/GenBank/DDBJ databases">
        <authorList>
            <consortium name="ENA_rothamsted_submissions"/>
            <consortium name="culmorum"/>
            <person name="King R."/>
        </authorList>
    </citation>
    <scope>NUCLEOTIDE SEQUENCE</scope>
</reference>
<protein>
    <recommendedName>
        <fullName evidence="3">AB hydrolase-1 domain-containing protein</fullName>
    </recommendedName>
</protein>
<dbReference type="AlphaFoldDB" id="A0A9N9R521"/>
<feature type="domain" description="AB hydrolase-1" evidence="3">
    <location>
        <begin position="29"/>
        <end position="112"/>
    </location>
</feature>
<dbReference type="OrthoDB" id="6431331at2759"/>
<evidence type="ECO:0000259" key="3">
    <source>
        <dbReference type="Pfam" id="PF00561"/>
    </source>
</evidence>
<dbReference type="InterPro" id="IPR050266">
    <property type="entry name" value="AB_hydrolase_sf"/>
</dbReference>
<dbReference type="Proteomes" id="UP001153714">
    <property type="component" value="Chromosome 20"/>
</dbReference>
<evidence type="ECO:0000256" key="2">
    <source>
        <dbReference type="ARBA" id="ARBA00022801"/>
    </source>
</evidence>
<dbReference type="GO" id="GO:0016020">
    <property type="term" value="C:membrane"/>
    <property type="evidence" value="ECO:0007669"/>
    <property type="project" value="TreeGrafter"/>
</dbReference>
<comment type="similarity">
    <text evidence="1">Belongs to the AB hydrolase superfamily.</text>
</comment>
<dbReference type="PANTHER" id="PTHR43798">
    <property type="entry name" value="MONOACYLGLYCEROL LIPASE"/>
    <property type="match status" value="1"/>
</dbReference>
<name>A0A9N9R521_9NEOP</name>
<dbReference type="PANTHER" id="PTHR43798:SF14">
    <property type="entry name" value="SERINE HYDROLASE-LIKE PROTEIN DDB_G0286239"/>
    <property type="match status" value="1"/>
</dbReference>
<evidence type="ECO:0000256" key="1">
    <source>
        <dbReference type="ARBA" id="ARBA00008645"/>
    </source>
</evidence>
<dbReference type="Gene3D" id="3.40.50.1820">
    <property type="entry name" value="alpha/beta hydrolase"/>
    <property type="match status" value="1"/>
</dbReference>
<sequence>MESDSNEFFVKVPWGNIALVSWYEGSLEPVLMVHGRLDSAATFFPLVAQLPRNRQYVAVDLPGNGRSDAFPKGLPIKRFDFITAIDFVVRHMGWKSFVFLGHSMGCEIGKNLVKTDPLNLCFSTILNTRPFS</sequence>
<gene>
    <name evidence="4" type="ORF">DIATSA_LOCUS7431</name>
</gene>
<organism evidence="4 5">
    <name type="scientific">Diatraea saccharalis</name>
    <name type="common">sugarcane borer</name>
    <dbReference type="NCBI Taxonomy" id="40085"/>
    <lineage>
        <taxon>Eukaryota</taxon>
        <taxon>Metazoa</taxon>
        <taxon>Ecdysozoa</taxon>
        <taxon>Arthropoda</taxon>
        <taxon>Hexapoda</taxon>
        <taxon>Insecta</taxon>
        <taxon>Pterygota</taxon>
        <taxon>Neoptera</taxon>
        <taxon>Endopterygota</taxon>
        <taxon>Lepidoptera</taxon>
        <taxon>Glossata</taxon>
        <taxon>Ditrysia</taxon>
        <taxon>Pyraloidea</taxon>
        <taxon>Crambidae</taxon>
        <taxon>Crambinae</taxon>
        <taxon>Diatraea</taxon>
    </lineage>
</organism>
<keyword evidence="5" id="KW-1185">Reference proteome</keyword>
<dbReference type="EMBL" id="OU893351">
    <property type="protein sequence ID" value="CAG9789724.1"/>
    <property type="molecule type" value="Genomic_DNA"/>
</dbReference>
<dbReference type="Pfam" id="PF00561">
    <property type="entry name" value="Abhydrolase_1"/>
    <property type="match status" value="1"/>
</dbReference>
<dbReference type="SUPFAM" id="SSF53474">
    <property type="entry name" value="alpha/beta-Hydrolases"/>
    <property type="match status" value="1"/>
</dbReference>
<dbReference type="GO" id="GO:0016787">
    <property type="term" value="F:hydrolase activity"/>
    <property type="evidence" value="ECO:0007669"/>
    <property type="project" value="UniProtKB-KW"/>
</dbReference>
<accession>A0A9N9R521</accession>
<evidence type="ECO:0000313" key="4">
    <source>
        <dbReference type="EMBL" id="CAG9789724.1"/>
    </source>
</evidence>
<keyword evidence="2" id="KW-0378">Hydrolase</keyword>
<dbReference type="InterPro" id="IPR029058">
    <property type="entry name" value="AB_hydrolase_fold"/>
</dbReference>
<proteinExistence type="inferred from homology"/>
<dbReference type="InterPro" id="IPR000073">
    <property type="entry name" value="AB_hydrolase_1"/>
</dbReference>